<reference evidence="3" key="1">
    <citation type="submission" date="2009-05" db="EMBL/GenBank/DDBJ databases">
        <title>The genome sequence of Ajellomyces capsulatus strain H143.</title>
        <authorList>
            <person name="Champion M."/>
            <person name="Cuomo C.A."/>
            <person name="Ma L.-J."/>
            <person name="Henn M.R."/>
            <person name="Sil A."/>
            <person name="Goldman B."/>
            <person name="Young S.K."/>
            <person name="Kodira C.D."/>
            <person name="Zeng Q."/>
            <person name="Koehrsen M."/>
            <person name="Alvarado L."/>
            <person name="Berlin A.M."/>
            <person name="Borenstein D."/>
            <person name="Chen Z."/>
            <person name="Engels R."/>
            <person name="Freedman E."/>
            <person name="Gellesch M."/>
            <person name="Goldberg J."/>
            <person name="Griggs A."/>
            <person name="Gujja S."/>
            <person name="Heiman D.I."/>
            <person name="Hepburn T.A."/>
            <person name="Howarth C."/>
            <person name="Jen D."/>
            <person name="Larson L."/>
            <person name="Lewis B."/>
            <person name="Mehta T."/>
            <person name="Park D."/>
            <person name="Pearson M."/>
            <person name="Roberts A."/>
            <person name="Saif S."/>
            <person name="Shea T.D."/>
            <person name="Shenoy N."/>
            <person name="Sisk P."/>
            <person name="Stolte C."/>
            <person name="Sykes S."/>
            <person name="Walk T."/>
            <person name="White J."/>
            <person name="Yandava C."/>
            <person name="Klein B."/>
            <person name="McEwen J.G."/>
            <person name="Puccia R."/>
            <person name="Goldman G.H."/>
            <person name="Felipe M.S."/>
            <person name="Nino-Vega G."/>
            <person name="San-Blas G."/>
            <person name="Taylor J.W."/>
            <person name="Mendoza L."/>
            <person name="Galagan J.E."/>
            <person name="Nusbaum C."/>
            <person name="Birren B.W."/>
        </authorList>
    </citation>
    <scope>NUCLEOTIDE SEQUENCE [LARGE SCALE GENOMIC DNA]</scope>
    <source>
        <strain evidence="3">H143</strain>
    </source>
</reference>
<dbReference type="OrthoDB" id="4183084at2759"/>
<dbReference type="Gene3D" id="3.40.50.300">
    <property type="entry name" value="P-loop containing nucleotide triphosphate hydrolases"/>
    <property type="match status" value="1"/>
</dbReference>
<evidence type="ECO:0000313" key="2">
    <source>
        <dbReference type="EMBL" id="EER41761.1"/>
    </source>
</evidence>
<dbReference type="EMBL" id="GG692423">
    <property type="protein sequence ID" value="EER41761.1"/>
    <property type="molecule type" value="Genomic_DNA"/>
</dbReference>
<evidence type="ECO:0000313" key="3">
    <source>
        <dbReference type="Proteomes" id="UP000002624"/>
    </source>
</evidence>
<dbReference type="InterPro" id="IPR027417">
    <property type="entry name" value="P-loop_NTPase"/>
</dbReference>
<dbReference type="PANTHER" id="PTHR46411">
    <property type="entry name" value="FAMILY ATPASE, PUTATIVE-RELATED"/>
    <property type="match status" value="1"/>
</dbReference>
<dbReference type="GO" id="GO:0016887">
    <property type="term" value="F:ATP hydrolysis activity"/>
    <property type="evidence" value="ECO:0007669"/>
    <property type="project" value="InterPro"/>
</dbReference>
<dbReference type="InterPro" id="IPR003593">
    <property type="entry name" value="AAA+_ATPase"/>
</dbReference>
<dbReference type="PANTHER" id="PTHR46411:SF3">
    <property type="entry name" value="AAA+ ATPASE DOMAIN-CONTAINING PROTEIN"/>
    <property type="match status" value="1"/>
</dbReference>
<name>C6HDX7_AJECH</name>
<dbReference type="SMART" id="SM00382">
    <property type="entry name" value="AAA"/>
    <property type="match status" value="1"/>
</dbReference>
<dbReference type="STRING" id="544712.C6HDX7"/>
<dbReference type="HOGENOM" id="CLU_004471_6_5_1"/>
<accession>C6HDX7</accession>
<dbReference type="SUPFAM" id="SSF52540">
    <property type="entry name" value="P-loop containing nucleoside triphosphate hydrolases"/>
    <property type="match status" value="1"/>
</dbReference>
<dbReference type="Proteomes" id="UP000002624">
    <property type="component" value="Unassembled WGS sequence"/>
</dbReference>
<evidence type="ECO:0000259" key="1">
    <source>
        <dbReference type="SMART" id="SM00382"/>
    </source>
</evidence>
<dbReference type="Pfam" id="PF22942">
    <property type="entry name" value="DUF7025"/>
    <property type="match status" value="1"/>
</dbReference>
<dbReference type="OMA" id="DKEACRY"/>
<sequence>MPKAMKLNGKSSVTPPLAQTPPCTPIDESPQHCVVQPPITQGVLKDLLLEVIREAKTAKIHPSLDLESEPAGDLRKDEKRVRVSKIEYITADGVHADIHVNASPIQLVPDWKQLPIRQSGLAHRDPSSKALWNWDKAKSKYKTIESIEPDDIVDALDEYVFVVREHIDNESKKSTTYIDVKSEVLRDILRGVLQDAKGVNLMEDKPSIEQKVLFHFLPELCDHAEKLRVTADSKPLEHLLLLVRHIKSAYVATKEHLTPLLQSGQISYDLLWALFKPGSHIYTTCLGTGKPRCVIFDAGEEATEKGVQYYKLECRYLDYDGQIFGEVGVEFGIIKFRGYKQIHTLEAFPLHHHPDRERVRNDLIECGHTFREVTLGSPGNTGAQLRHCKGSAFIMEDRKVIVVNVDGRVAIDAAFFREMEPNYSRPRIYESWEDLLAYSIISIGSEQHRKDLERMKSNGLEKRKMTDDDLLICCPTVRCFSFEEKCFLADLREVQWLETSFDHLQVPEDTKRILLSLTTSRLRHFHASPFDDFIKGKGRGLNVLLHGPPGVGKTFTVEATAERFNLPLYSISAGELIANHGDPLKLDVTLDRIFKIAMHFNAMLLLDEADVFMEKRSAYHDGHNRLVTIFLRKLEYYKGILFLTTNRLVEFDEAIVSRIHLKVKYEGLTKQSRREIWTYFLSKASTDKGPAVVEGRDLNRLESTVLNGRDIKNLTSVAHALATVEETQVAYKHLELAAKSNDKFLDEFNNYGRAEGFQEFDRDCIVAGAAEPMNTTLAPGPVDSSYLFFRPTEVGAYCCHENATSVRRHRFSEISIFVSLKASKIYVNLQSSITSTLKNEKRAKRVKHLRRETPSVEGIVAHKHLKEPSRVLVDVDNAGAIGTRTIEHPRLHLDPTDGERVDKPPGGLGGKDLAHIAAHLKQSALGLDLLRGFFELANYQDVSPVVFVSRGGPTPRKRRSTCCSACELKKLLETALFMRSFITSATETSIQSIFKELR</sequence>
<organism evidence="2 3">
    <name type="scientific">Ajellomyces capsulatus (strain H143)</name>
    <name type="common">Darling's disease fungus</name>
    <name type="synonym">Histoplasma capsulatum</name>
    <dbReference type="NCBI Taxonomy" id="544712"/>
    <lineage>
        <taxon>Eukaryota</taxon>
        <taxon>Fungi</taxon>
        <taxon>Dikarya</taxon>
        <taxon>Ascomycota</taxon>
        <taxon>Pezizomycotina</taxon>
        <taxon>Eurotiomycetes</taxon>
        <taxon>Eurotiomycetidae</taxon>
        <taxon>Onygenales</taxon>
        <taxon>Ajellomycetaceae</taxon>
        <taxon>Histoplasma</taxon>
    </lineage>
</organism>
<protein>
    <submittedName>
        <fullName evidence="2">AAA family ATPase</fullName>
    </submittedName>
</protein>
<proteinExistence type="predicted"/>
<dbReference type="InterPro" id="IPR054289">
    <property type="entry name" value="DUF7025"/>
</dbReference>
<dbReference type="InterPro" id="IPR003959">
    <property type="entry name" value="ATPase_AAA_core"/>
</dbReference>
<dbReference type="Pfam" id="PF00004">
    <property type="entry name" value="AAA"/>
    <property type="match status" value="1"/>
</dbReference>
<dbReference type="CDD" id="cd19481">
    <property type="entry name" value="RecA-like_protease"/>
    <property type="match status" value="1"/>
</dbReference>
<dbReference type="VEuPathDB" id="FungiDB:HCDG_04408"/>
<feature type="domain" description="AAA+ ATPase" evidence="1">
    <location>
        <begin position="539"/>
        <end position="667"/>
    </location>
</feature>
<dbReference type="AlphaFoldDB" id="C6HDX7"/>
<dbReference type="GO" id="GO:0005524">
    <property type="term" value="F:ATP binding"/>
    <property type="evidence" value="ECO:0007669"/>
    <property type="project" value="InterPro"/>
</dbReference>
<gene>
    <name evidence="2" type="ORF">HCDG_04408</name>
</gene>